<dbReference type="SUPFAM" id="SSF81321">
    <property type="entry name" value="Family A G protein-coupled receptor-like"/>
    <property type="match status" value="1"/>
</dbReference>
<dbReference type="InterPro" id="IPR000276">
    <property type="entry name" value="GPCR_Rhodpsn"/>
</dbReference>
<keyword evidence="5 13" id="KW-1133">Transmembrane helix</keyword>
<keyword evidence="10 11" id="KW-0807">Transducer</keyword>
<evidence type="ECO:0000256" key="3">
    <source>
        <dbReference type="ARBA" id="ARBA00022610"/>
    </source>
</evidence>
<evidence type="ECO:0000313" key="15">
    <source>
        <dbReference type="Ensembl" id="ENSEBUP00000014475.1"/>
    </source>
</evidence>
<dbReference type="PRINTS" id="PR00237">
    <property type="entry name" value="GPCRRHODOPSN"/>
</dbReference>
<sequence length="436" mass="48686">MGKVYTTVLMDVDFVYGIFEMVVDFISLGVILTFVVLLTVGGNILVLVAVGTSHLMQGVTNSFVSSLAWTDLLTGALVMPPNIAKLMTGAWVFGPIVCTLWNIVDIICGVASIETLCVIAIDRYVAITSPLRYKELMTPLRAQLLIAGVWLLSTAISVIPIMLGWFKSDDPAAQACYADPDCCEYVSGKLYTAISSVIVFYMPLSIMVFVYSRVLKEAERQVSVLKSNLSTGGEAGLKRNQQSFSSSERRALKTLSLVMGVFIACWLPFFICYAIQIFCMTCVPGPLFLFLIWLGDINSTFNPFLYSRSPEFMTAYKRILHCNSNEKSTPIEDKKGQPQTTEAEQEARWPEHFNEVLNRTPPTIEADTQQEIVTVINSSKVEKPLAKKTSMQNCSRQTQNLQPKYLYHFSQLFGKGRRYLMTGQKESSLAYQRKAT</sequence>
<feature type="transmembrane region" description="Helical" evidence="13">
    <location>
        <begin position="100"/>
        <end position="121"/>
    </location>
</feature>
<reference evidence="15" key="1">
    <citation type="submission" date="2025-08" db="UniProtKB">
        <authorList>
            <consortium name="Ensembl"/>
        </authorList>
    </citation>
    <scope>IDENTIFICATION</scope>
</reference>
<keyword evidence="9 11" id="KW-0675">Receptor</keyword>
<evidence type="ECO:0000256" key="13">
    <source>
        <dbReference type="SAM" id="Phobius"/>
    </source>
</evidence>
<organism evidence="15 16">
    <name type="scientific">Eptatretus burgeri</name>
    <name type="common">Inshore hagfish</name>
    <dbReference type="NCBI Taxonomy" id="7764"/>
    <lineage>
        <taxon>Eukaryota</taxon>
        <taxon>Metazoa</taxon>
        <taxon>Chordata</taxon>
        <taxon>Craniata</taxon>
        <taxon>Vertebrata</taxon>
        <taxon>Cyclostomata</taxon>
        <taxon>Myxini</taxon>
        <taxon>Myxiniformes</taxon>
        <taxon>Myxinidae</taxon>
        <taxon>Eptatretinae</taxon>
        <taxon>Eptatretus</taxon>
    </lineage>
</organism>
<dbReference type="PRINTS" id="PR01102">
    <property type="entry name" value="5HT6RECEPTR"/>
</dbReference>
<keyword evidence="4 11" id="KW-0812">Transmembrane</keyword>
<comment type="similarity">
    <text evidence="11">Belongs to the G-protein coupled receptor 1 family.</text>
</comment>
<keyword evidence="3" id="KW-0085">Behavior</keyword>
<evidence type="ECO:0000256" key="11">
    <source>
        <dbReference type="RuleBase" id="RU000688"/>
    </source>
</evidence>
<dbReference type="Ensembl" id="ENSEBUT00000015052.1">
    <property type="protein sequence ID" value="ENSEBUP00000014475.1"/>
    <property type="gene ID" value="ENSEBUG00000009122.1"/>
</dbReference>
<evidence type="ECO:0000256" key="1">
    <source>
        <dbReference type="ARBA" id="ARBA00004651"/>
    </source>
</evidence>
<dbReference type="Proteomes" id="UP000694388">
    <property type="component" value="Unplaced"/>
</dbReference>
<evidence type="ECO:0000256" key="9">
    <source>
        <dbReference type="ARBA" id="ARBA00023170"/>
    </source>
</evidence>
<proteinExistence type="inferred from homology"/>
<keyword evidence="6 11" id="KW-0297">G-protein coupled receptor</keyword>
<evidence type="ECO:0000256" key="6">
    <source>
        <dbReference type="ARBA" id="ARBA00023040"/>
    </source>
</evidence>
<dbReference type="GO" id="GO:0005886">
    <property type="term" value="C:plasma membrane"/>
    <property type="evidence" value="ECO:0007669"/>
    <property type="project" value="UniProtKB-SubCell"/>
</dbReference>
<accession>A0A8C4QEZ8</accession>
<dbReference type="Gene3D" id="1.20.1070.10">
    <property type="entry name" value="Rhodopsin 7-helix transmembrane proteins"/>
    <property type="match status" value="1"/>
</dbReference>
<evidence type="ECO:0000256" key="10">
    <source>
        <dbReference type="ARBA" id="ARBA00023224"/>
    </source>
</evidence>
<name>A0A8C4QEZ8_EPTBU</name>
<dbReference type="PROSITE" id="PS50262">
    <property type="entry name" value="G_PROTEIN_RECEP_F1_2"/>
    <property type="match status" value="1"/>
</dbReference>
<feature type="domain" description="G-protein coupled receptors family 1 profile" evidence="14">
    <location>
        <begin position="42"/>
        <end position="306"/>
    </location>
</feature>
<dbReference type="GO" id="GO:0071880">
    <property type="term" value="P:adenylate cyclase-activating adrenergic receptor signaling pathway"/>
    <property type="evidence" value="ECO:0007669"/>
    <property type="project" value="TreeGrafter"/>
</dbReference>
<evidence type="ECO:0000256" key="8">
    <source>
        <dbReference type="ARBA" id="ARBA00023157"/>
    </source>
</evidence>
<dbReference type="GO" id="GO:0043410">
    <property type="term" value="P:positive regulation of MAPK cascade"/>
    <property type="evidence" value="ECO:0007669"/>
    <property type="project" value="TreeGrafter"/>
</dbReference>
<protein>
    <recommendedName>
        <fullName evidence="14">G-protein coupled receptors family 1 profile domain-containing protein</fullName>
    </recommendedName>
</protein>
<dbReference type="InterPro" id="IPR017452">
    <property type="entry name" value="GPCR_Rhodpsn_7TM"/>
</dbReference>
<keyword evidence="2" id="KW-1003">Cell membrane</keyword>
<evidence type="ECO:0000256" key="12">
    <source>
        <dbReference type="SAM" id="MobiDB-lite"/>
    </source>
</evidence>
<keyword evidence="16" id="KW-1185">Reference proteome</keyword>
<feature type="transmembrane region" description="Helical" evidence="13">
    <location>
        <begin position="25"/>
        <end position="50"/>
    </location>
</feature>
<dbReference type="PROSITE" id="PS00237">
    <property type="entry name" value="G_PROTEIN_RECEP_F1_1"/>
    <property type="match status" value="1"/>
</dbReference>
<feature type="transmembrane region" description="Helical" evidence="13">
    <location>
        <begin position="142"/>
        <end position="163"/>
    </location>
</feature>
<keyword evidence="8" id="KW-1015">Disulfide bond</keyword>
<feature type="transmembrane region" description="Helical" evidence="13">
    <location>
        <begin position="62"/>
        <end position="80"/>
    </location>
</feature>
<dbReference type="GeneTree" id="ENSGT00940000158663"/>
<dbReference type="OMA" id="MPPNIAK"/>
<feature type="transmembrane region" description="Helical" evidence="13">
    <location>
        <begin position="190"/>
        <end position="211"/>
    </location>
</feature>
<dbReference type="PANTHER" id="PTHR24248">
    <property type="entry name" value="ADRENERGIC RECEPTOR-RELATED G-PROTEIN COUPLED RECEPTOR"/>
    <property type="match status" value="1"/>
</dbReference>
<evidence type="ECO:0000256" key="7">
    <source>
        <dbReference type="ARBA" id="ARBA00023136"/>
    </source>
</evidence>
<dbReference type="GO" id="GO:0004930">
    <property type="term" value="F:G protein-coupled receptor activity"/>
    <property type="evidence" value="ECO:0007669"/>
    <property type="project" value="UniProtKB-KW"/>
</dbReference>
<evidence type="ECO:0000259" key="14">
    <source>
        <dbReference type="PROSITE" id="PS50262"/>
    </source>
</evidence>
<dbReference type="FunFam" id="1.20.1070.10:FF:000523">
    <property type="entry name" value="5-hydroxytryptamine receptor 2B"/>
    <property type="match status" value="1"/>
</dbReference>
<dbReference type="AlphaFoldDB" id="A0A8C4QEZ8"/>
<dbReference type="GO" id="GO:0051378">
    <property type="term" value="F:serotonin binding"/>
    <property type="evidence" value="ECO:0007669"/>
    <property type="project" value="UniProtKB-ARBA"/>
</dbReference>
<evidence type="ECO:0000256" key="4">
    <source>
        <dbReference type="ARBA" id="ARBA00022692"/>
    </source>
</evidence>
<keyword evidence="7 13" id="KW-0472">Membrane</keyword>
<evidence type="ECO:0000256" key="5">
    <source>
        <dbReference type="ARBA" id="ARBA00022989"/>
    </source>
</evidence>
<evidence type="ECO:0000313" key="16">
    <source>
        <dbReference type="Proteomes" id="UP000694388"/>
    </source>
</evidence>
<dbReference type="Pfam" id="PF00001">
    <property type="entry name" value="7tm_1"/>
    <property type="match status" value="1"/>
</dbReference>
<comment type="subcellular location">
    <subcellularLocation>
        <location evidence="1">Cell membrane</location>
        <topology evidence="1">Multi-pass membrane protein</topology>
    </subcellularLocation>
</comment>
<feature type="transmembrane region" description="Helical" evidence="13">
    <location>
        <begin position="251"/>
        <end position="269"/>
    </location>
</feature>
<reference evidence="15" key="2">
    <citation type="submission" date="2025-09" db="UniProtKB">
        <authorList>
            <consortium name="Ensembl"/>
        </authorList>
    </citation>
    <scope>IDENTIFICATION</scope>
</reference>
<dbReference type="PANTHER" id="PTHR24248:SF195">
    <property type="entry name" value="D(1) DOPAMINE RECEPTOR-LIKE"/>
    <property type="match status" value="1"/>
</dbReference>
<dbReference type="SMART" id="SM01381">
    <property type="entry name" value="7TM_GPCR_Srsx"/>
    <property type="match status" value="1"/>
</dbReference>
<feature type="region of interest" description="Disordered" evidence="12">
    <location>
        <begin position="327"/>
        <end position="347"/>
    </location>
</feature>
<evidence type="ECO:0000256" key="2">
    <source>
        <dbReference type="ARBA" id="ARBA00022475"/>
    </source>
</evidence>